<evidence type="ECO:0000256" key="1">
    <source>
        <dbReference type="SAM" id="Phobius"/>
    </source>
</evidence>
<keyword evidence="1" id="KW-0472">Membrane</keyword>
<name>A0A2H0UIX9_9BACT</name>
<accession>A0A2H0UIX9</accession>
<keyword evidence="1" id="KW-0812">Transmembrane</keyword>
<gene>
    <name evidence="2" type="ORF">COU14_02675</name>
</gene>
<comment type="caution">
    <text evidence="2">The sequence shown here is derived from an EMBL/GenBank/DDBJ whole genome shotgun (WGS) entry which is preliminary data.</text>
</comment>
<keyword evidence="1" id="KW-1133">Transmembrane helix</keyword>
<reference evidence="3" key="1">
    <citation type="submission" date="2017-09" db="EMBL/GenBank/DDBJ databases">
        <title>Depth-based differentiation of microbial function through sediment-hosted aquifers and enrichment of novel symbionts in the deep terrestrial subsurface.</title>
        <authorList>
            <person name="Probst A.J."/>
            <person name="Ladd B."/>
            <person name="Jarett J.K."/>
            <person name="Geller-Mcgrath D.E."/>
            <person name="Sieber C.M.K."/>
            <person name="Emerson J.B."/>
            <person name="Anantharaman K."/>
            <person name="Thomas B.C."/>
            <person name="Malmstrom R."/>
            <person name="Stieglmeier M."/>
            <person name="Klingl A."/>
            <person name="Woyke T."/>
            <person name="Ryan C.M."/>
            <person name="Banfield J.F."/>
        </authorList>
    </citation>
    <scope>NUCLEOTIDE SEQUENCE [LARGE SCALE GENOMIC DNA]</scope>
</reference>
<dbReference type="AlphaFoldDB" id="A0A2H0UIX9"/>
<sequence length="223" mass="25910">MNVRLKTKLLAKISVLLLLPVLFSLYLYPVKEKVIFDGSVYQQHDFTVENLIQKDSVFINAVAEILNAPLVLNWYTVGIKNIKPEQVGSCGGQTYFTFLTGNPFKYSSNLKETTFETGMYYKDTEPDSRPYYYIPFGEEAYFIAPSSEVYSFNGGISLWDCEPGQNVDENMKLAANQRESLFNYYISLSPYWPVWFMRLVLIYFAWFILLASLVSIYDWLKRQ</sequence>
<protein>
    <submittedName>
        <fullName evidence="2">Uncharacterized protein</fullName>
    </submittedName>
</protein>
<proteinExistence type="predicted"/>
<dbReference type="EMBL" id="PFBG01000029">
    <property type="protein sequence ID" value="PIR85755.1"/>
    <property type="molecule type" value="Genomic_DNA"/>
</dbReference>
<evidence type="ECO:0000313" key="3">
    <source>
        <dbReference type="Proteomes" id="UP000229612"/>
    </source>
</evidence>
<feature type="transmembrane region" description="Helical" evidence="1">
    <location>
        <begin position="9"/>
        <end position="28"/>
    </location>
</feature>
<feature type="transmembrane region" description="Helical" evidence="1">
    <location>
        <begin position="195"/>
        <end position="220"/>
    </location>
</feature>
<organism evidence="2 3">
    <name type="scientific">Candidatus Kaiserbacteria bacterium CG10_big_fil_rev_8_21_14_0_10_44_10</name>
    <dbReference type="NCBI Taxonomy" id="1974606"/>
    <lineage>
        <taxon>Bacteria</taxon>
        <taxon>Candidatus Kaiseribacteriota</taxon>
    </lineage>
</organism>
<dbReference type="Proteomes" id="UP000229612">
    <property type="component" value="Unassembled WGS sequence"/>
</dbReference>
<evidence type="ECO:0000313" key="2">
    <source>
        <dbReference type="EMBL" id="PIR85755.1"/>
    </source>
</evidence>